<name>A0ABC8YXQ4_9POAL</name>
<reference evidence="2 4" key="2">
    <citation type="submission" date="2024-10" db="EMBL/GenBank/DDBJ databases">
        <authorList>
            <person name="Ryan C."/>
        </authorList>
    </citation>
    <scope>NUCLEOTIDE SEQUENCE [LARGE SCALE GENOMIC DNA]</scope>
</reference>
<gene>
    <name evidence="2" type="ORF">URODEC1_LOCUS39086</name>
    <name evidence="3" type="ORF">URODEC1_LOCUS47188</name>
</gene>
<keyword evidence="1" id="KW-0812">Transmembrane</keyword>
<dbReference type="Proteomes" id="UP001497457">
    <property type="component" value="Chromosome 19rd"/>
</dbReference>
<keyword evidence="1" id="KW-0472">Membrane</keyword>
<dbReference type="AlphaFoldDB" id="A0ABC8YXQ4"/>
<feature type="transmembrane region" description="Helical" evidence="1">
    <location>
        <begin position="157"/>
        <end position="183"/>
    </location>
</feature>
<reference evidence="4" key="1">
    <citation type="submission" date="2024-06" db="EMBL/GenBank/DDBJ databases">
        <authorList>
            <person name="Ryan C."/>
        </authorList>
    </citation>
    <scope>NUCLEOTIDE SEQUENCE [LARGE SCALE GENOMIC DNA]</scope>
</reference>
<protein>
    <submittedName>
        <fullName evidence="2">Uncharacterized protein</fullName>
    </submittedName>
</protein>
<evidence type="ECO:0000256" key="1">
    <source>
        <dbReference type="SAM" id="Phobius"/>
    </source>
</evidence>
<dbReference type="Proteomes" id="UP001497457">
    <property type="component" value="Chromosome 17b"/>
</dbReference>
<proteinExistence type="predicted"/>
<evidence type="ECO:0000313" key="2">
    <source>
        <dbReference type="EMBL" id="CAL4951729.1"/>
    </source>
</evidence>
<evidence type="ECO:0000313" key="4">
    <source>
        <dbReference type="Proteomes" id="UP001497457"/>
    </source>
</evidence>
<keyword evidence="4" id="KW-1185">Reference proteome</keyword>
<organism evidence="2 4">
    <name type="scientific">Urochloa decumbens</name>
    <dbReference type="NCBI Taxonomy" id="240449"/>
    <lineage>
        <taxon>Eukaryota</taxon>
        <taxon>Viridiplantae</taxon>
        <taxon>Streptophyta</taxon>
        <taxon>Embryophyta</taxon>
        <taxon>Tracheophyta</taxon>
        <taxon>Spermatophyta</taxon>
        <taxon>Magnoliopsida</taxon>
        <taxon>Liliopsida</taxon>
        <taxon>Poales</taxon>
        <taxon>Poaceae</taxon>
        <taxon>PACMAD clade</taxon>
        <taxon>Panicoideae</taxon>
        <taxon>Panicodae</taxon>
        <taxon>Paniceae</taxon>
        <taxon>Melinidinae</taxon>
        <taxon>Urochloa</taxon>
    </lineage>
</organism>
<keyword evidence="1" id="KW-1133">Transmembrane helix</keyword>
<feature type="transmembrane region" description="Helical" evidence="1">
    <location>
        <begin position="128"/>
        <end position="145"/>
    </location>
</feature>
<sequence>MAEKIKMRRQLASLLLPVLSMAQQQQKQALAFLSFFPAVQLVSLWGIINAGVFGVTFAMVFALYIINPCIPSWLLLAFGIDPTTPPDAAADAKATAQALVASVCTVTLAAAVTTARVPAARRRRIRRALAYVMLAAAVVIHYVYVSIVDLNHAECHVFITISCSVFVFFLAAGDLLCFLALLVGSDE</sequence>
<dbReference type="EMBL" id="OZ075127">
    <property type="protein sequence ID" value="CAL4951729.1"/>
    <property type="molecule type" value="Genomic_DNA"/>
</dbReference>
<dbReference type="EMBL" id="OZ075129">
    <property type="protein sequence ID" value="CAL4965396.1"/>
    <property type="molecule type" value="Genomic_DNA"/>
</dbReference>
<evidence type="ECO:0000313" key="3">
    <source>
        <dbReference type="EMBL" id="CAL4965396.1"/>
    </source>
</evidence>
<accession>A0ABC8YXQ4</accession>